<name>A0A914CDG1_9BILA</name>
<dbReference type="Proteomes" id="UP000887540">
    <property type="component" value="Unplaced"/>
</dbReference>
<dbReference type="WBParaSite" id="ACRNAN_Path_924.g3553.t1">
    <property type="protein sequence ID" value="ACRNAN_Path_924.g3553.t1"/>
    <property type="gene ID" value="ACRNAN_Path_924.g3553"/>
</dbReference>
<evidence type="ECO:0000313" key="4">
    <source>
        <dbReference type="WBParaSite" id="ACRNAN_Path_924.g3553.t1"/>
    </source>
</evidence>
<evidence type="ECO:0000256" key="1">
    <source>
        <dbReference type="RuleBase" id="RU003425"/>
    </source>
</evidence>
<feature type="domain" description="MSP" evidence="2">
    <location>
        <begin position="8"/>
        <end position="126"/>
    </location>
</feature>
<dbReference type="InterPro" id="IPR000535">
    <property type="entry name" value="MSP_dom"/>
</dbReference>
<accession>A0A914CDG1</accession>
<evidence type="ECO:0000313" key="3">
    <source>
        <dbReference type="Proteomes" id="UP000887540"/>
    </source>
</evidence>
<protein>
    <recommendedName>
        <fullName evidence="1">Major sperm protein</fullName>
    </recommendedName>
</protein>
<dbReference type="InterPro" id="IPR008962">
    <property type="entry name" value="PapD-like_sf"/>
</dbReference>
<keyword evidence="1" id="KW-0206">Cytoskeleton</keyword>
<proteinExistence type="predicted"/>
<dbReference type="InterPro" id="IPR013783">
    <property type="entry name" value="Ig-like_fold"/>
</dbReference>
<dbReference type="Gene3D" id="2.60.40.10">
    <property type="entry name" value="Immunoglobulins"/>
    <property type="match status" value="1"/>
</dbReference>
<sequence>MEIFHERGFKFEPLRYIRFYSKSIQTQPSTCYIFLKNETAQSFVFKIRASNIDIFIATPKNGFVRPYGIVRVTLAFNPYKGIPEDNNELIFVYYGICEESIRNFDEAWPKNESSLEVRSCSVQFLEVCEDEVGQALSVLSMTQAFENGNISSIKQDVLAVKLYSTYCGIELDGEAMLFRVNPNVAITLLSLEDAKTLQIPIETLTCKWTLNVKDESAASFKITRFWCQFQQPNERVLYGGYCFIYLSEGKVSTIGADFMDKLKTKVGSEHS</sequence>
<keyword evidence="1" id="KW-0963">Cytoplasm</keyword>
<dbReference type="AlphaFoldDB" id="A0A914CDG1"/>
<dbReference type="Pfam" id="PF00635">
    <property type="entry name" value="Motile_Sperm"/>
    <property type="match status" value="1"/>
</dbReference>
<organism evidence="3 4">
    <name type="scientific">Acrobeloides nanus</name>
    <dbReference type="NCBI Taxonomy" id="290746"/>
    <lineage>
        <taxon>Eukaryota</taxon>
        <taxon>Metazoa</taxon>
        <taxon>Ecdysozoa</taxon>
        <taxon>Nematoda</taxon>
        <taxon>Chromadorea</taxon>
        <taxon>Rhabditida</taxon>
        <taxon>Tylenchina</taxon>
        <taxon>Cephalobomorpha</taxon>
        <taxon>Cephaloboidea</taxon>
        <taxon>Cephalobidae</taxon>
        <taxon>Acrobeloides</taxon>
    </lineage>
</organism>
<keyword evidence="3" id="KW-1185">Reference proteome</keyword>
<comment type="function">
    <text evidence="1">Central component in molecular interactions underlying sperm crawling. Forms an extensive filament system that extends from sperm villipoda, along the leading edge of the pseudopod.</text>
</comment>
<dbReference type="SUPFAM" id="SSF49354">
    <property type="entry name" value="PapD-like"/>
    <property type="match status" value="1"/>
</dbReference>
<reference evidence="4" key="1">
    <citation type="submission" date="2022-11" db="UniProtKB">
        <authorList>
            <consortium name="WormBaseParasite"/>
        </authorList>
    </citation>
    <scope>IDENTIFICATION</scope>
</reference>
<evidence type="ECO:0000259" key="2">
    <source>
        <dbReference type="PROSITE" id="PS50202"/>
    </source>
</evidence>
<dbReference type="PROSITE" id="PS50202">
    <property type="entry name" value="MSP"/>
    <property type="match status" value="1"/>
</dbReference>